<organism evidence="1 2">
    <name type="scientific">Pseudomonas fluorescens</name>
    <dbReference type="NCBI Taxonomy" id="294"/>
    <lineage>
        <taxon>Bacteria</taxon>
        <taxon>Pseudomonadati</taxon>
        <taxon>Pseudomonadota</taxon>
        <taxon>Gammaproteobacteria</taxon>
        <taxon>Pseudomonadales</taxon>
        <taxon>Pseudomonadaceae</taxon>
        <taxon>Pseudomonas</taxon>
    </lineage>
</organism>
<dbReference type="Proteomes" id="UP000033400">
    <property type="component" value="Unassembled WGS sequence"/>
</dbReference>
<sequence>MFLPPVSVDGVDAAKAGSKVKTAEAPAASVSIFRRVYPSVWLMELPFHIFAVSHGPQHFSRRTHEASHISIATRPMPIS</sequence>
<accession>A0A0F4V748</accession>
<evidence type="ECO:0000313" key="1">
    <source>
        <dbReference type="EMBL" id="KJZ63782.1"/>
    </source>
</evidence>
<dbReference type="EMBL" id="LACH01000049">
    <property type="protein sequence ID" value="KJZ63782.1"/>
    <property type="molecule type" value="Genomic_DNA"/>
</dbReference>
<reference evidence="1 2" key="1">
    <citation type="submission" date="2015-03" db="EMBL/GenBank/DDBJ databases">
        <title>Comparative genomics of Pseudomonas insights into diversity of traits involved in vanlence and defense.</title>
        <authorList>
            <person name="Qin Y."/>
        </authorList>
    </citation>
    <scope>NUCLEOTIDE SEQUENCE [LARGE SCALE GENOMIC DNA]</scope>
    <source>
        <strain evidence="1 2">H24</strain>
    </source>
</reference>
<dbReference type="AlphaFoldDB" id="A0A0F4V748"/>
<name>A0A0F4V748_PSEFL</name>
<proteinExistence type="predicted"/>
<gene>
    <name evidence="1" type="ORF">VD17_21190</name>
</gene>
<evidence type="ECO:0000313" key="2">
    <source>
        <dbReference type="Proteomes" id="UP000033400"/>
    </source>
</evidence>
<comment type="caution">
    <text evidence="1">The sequence shown here is derived from an EMBL/GenBank/DDBJ whole genome shotgun (WGS) entry which is preliminary data.</text>
</comment>
<protein>
    <submittedName>
        <fullName evidence="1">Uncharacterized protein</fullName>
    </submittedName>
</protein>
<dbReference type="PATRIC" id="fig|294.133.peg.3997"/>